<dbReference type="AlphaFoldDB" id="A0A0E9PA73"/>
<reference evidence="1" key="2">
    <citation type="journal article" date="2015" name="Fish Shellfish Immunol.">
        <title>Early steps in the European eel (Anguilla anguilla)-Vibrio vulnificus interaction in the gills: Role of the RtxA13 toxin.</title>
        <authorList>
            <person name="Callol A."/>
            <person name="Pajuelo D."/>
            <person name="Ebbesson L."/>
            <person name="Teles M."/>
            <person name="MacKenzie S."/>
            <person name="Amaro C."/>
        </authorList>
    </citation>
    <scope>NUCLEOTIDE SEQUENCE</scope>
</reference>
<organism evidence="1">
    <name type="scientific">Anguilla anguilla</name>
    <name type="common">European freshwater eel</name>
    <name type="synonym">Muraena anguilla</name>
    <dbReference type="NCBI Taxonomy" id="7936"/>
    <lineage>
        <taxon>Eukaryota</taxon>
        <taxon>Metazoa</taxon>
        <taxon>Chordata</taxon>
        <taxon>Craniata</taxon>
        <taxon>Vertebrata</taxon>
        <taxon>Euteleostomi</taxon>
        <taxon>Actinopterygii</taxon>
        <taxon>Neopterygii</taxon>
        <taxon>Teleostei</taxon>
        <taxon>Anguilliformes</taxon>
        <taxon>Anguillidae</taxon>
        <taxon>Anguilla</taxon>
    </lineage>
</organism>
<dbReference type="EMBL" id="GBXM01107395">
    <property type="protein sequence ID" value="JAH01182.1"/>
    <property type="molecule type" value="Transcribed_RNA"/>
</dbReference>
<name>A0A0E9PA73_ANGAN</name>
<sequence>MNYIQIKHILIVTVVLHCGPLSRSANDQEPFDVLNGQTD</sequence>
<protein>
    <submittedName>
        <fullName evidence="1">Uncharacterized protein</fullName>
    </submittedName>
</protein>
<reference evidence="1" key="1">
    <citation type="submission" date="2014-11" db="EMBL/GenBank/DDBJ databases">
        <authorList>
            <person name="Amaro Gonzalez C."/>
        </authorList>
    </citation>
    <scope>NUCLEOTIDE SEQUENCE</scope>
</reference>
<evidence type="ECO:0000313" key="1">
    <source>
        <dbReference type="EMBL" id="JAH01182.1"/>
    </source>
</evidence>
<proteinExistence type="predicted"/>
<accession>A0A0E9PA73</accession>